<feature type="domain" description="PPIase FKBP-type" evidence="9">
    <location>
        <begin position="20"/>
        <end position="108"/>
    </location>
</feature>
<dbReference type="GO" id="GO:0033017">
    <property type="term" value="C:sarcoplasmic reticulum membrane"/>
    <property type="evidence" value="ECO:0007669"/>
    <property type="project" value="TreeGrafter"/>
</dbReference>
<dbReference type="SUPFAM" id="SSF54534">
    <property type="entry name" value="FKBP-like"/>
    <property type="match status" value="1"/>
</dbReference>
<organism evidence="10">
    <name type="scientific">Daphnia magna</name>
    <dbReference type="NCBI Taxonomy" id="35525"/>
    <lineage>
        <taxon>Eukaryota</taxon>
        <taxon>Metazoa</taxon>
        <taxon>Ecdysozoa</taxon>
        <taxon>Arthropoda</taxon>
        <taxon>Crustacea</taxon>
        <taxon>Branchiopoda</taxon>
        <taxon>Diplostraca</taxon>
        <taxon>Cladocera</taxon>
        <taxon>Anomopoda</taxon>
        <taxon>Daphniidae</taxon>
        <taxon>Daphnia</taxon>
    </lineage>
</organism>
<dbReference type="InterPro" id="IPR050689">
    <property type="entry name" value="FKBP-type_PPIase"/>
</dbReference>
<dbReference type="EMBL" id="JAOYFB010000055">
    <property type="protein sequence ID" value="KAK4045706.1"/>
    <property type="molecule type" value="Genomic_DNA"/>
</dbReference>
<evidence type="ECO:0000256" key="2">
    <source>
        <dbReference type="ARBA" id="ARBA00004496"/>
    </source>
</evidence>
<dbReference type="OrthoDB" id="1902587at2759"/>
<dbReference type="EC" id="5.2.1.8" evidence="3 8"/>
<protein>
    <recommendedName>
        <fullName evidence="3 8">peptidylprolyl isomerase</fullName>
        <ecNumber evidence="3 8">5.2.1.8</ecNumber>
    </recommendedName>
</protein>
<evidence type="ECO:0000259" key="9">
    <source>
        <dbReference type="PROSITE" id="PS50059"/>
    </source>
</evidence>
<accession>A0A0P5VEX5</accession>
<dbReference type="InterPro" id="IPR046357">
    <property type="entry name" value="PPIase_dom_sf"/>
</dbReference>
<dbReference type="KEGG" id="dmk:116923256"/>
<keyword evidence="5 8" id="KW-0697">Rotamase</keyword>
<gene>
    <name evidence="11" type="ORF">OUZ56_033580</name>
</gene>
<keyword evidence="12" id="KW-1185">Reference proteome</keyword>
<evidence type="ECO:0000256" key="3">
    <source>
        <dbReference type="ARBA" id="ARBA00013194"/>
    </source>
</evidence>
<evidence type="ECO:0000256" key="7">
    <source>
        <dbReference type="ARBA" id="ARBA00038106"/>
    </source>
</evidence>
<comment type="similarity">
    <text evidence="7">Belongs to the FKBP-type PPIase family. FKBP1 subfamily.</text>
</comment>
<dbReference type="InterPro" id="IPR001179">
    <property type="entry name" value="PPIase_FKBP_dom"/>
</dbReference>
<keyword evidence="4" id="KW-0963">Cytoplasm</keyword>
<evidence type="ECO:0000256" key="4">
    <source>
        <dbReference type="ARBA" id="ARBA00022490"/>
    </source>
</evidence>
<comment type="catalytic activity">
    <reaction evidence="1 8">
        <text>[protein]-peptidylproline (omega=180) = [protein]-peptidylproline (omega=0)</text>
        <dbReference type="Rhea" id="RHEA:16237"/>
        <dbReference type="Rhea" id="RHEA-COMP:10747"/>
        <dbReference type="Rhea" id="RHEA-COMP:10748"/>
        <dbReference type="ChEBI" id="CHEBI:83833"/>
        <dbReference type="ChEBI" id="CHEBI:83834"/>
        <dbReference type="EC" id="5.2.1.8"/>
    </reaction>
</comment>
<sequence>MGVRVETISPGDGSTFPKTGQTVVVHYTGTLEDGSKFDSSRDRGSPFKFRIGKGEVIKGWDQGVAQMSVGQRARLICSPDYAYGSRGHPGIIPPNATLIFDVELLRVEP</sequence>
<proteinExistence type="inferred from homology"/>
<evidence type="ECO:0000313" key="11">
    <source>
        <dbReference type="EMBL" id="KAK4045706.1"/>
    </source>
</evidence>
<keyword evidence="6 8" id="KW-0413">Isomerase</keyword>
<evidence type="ECO:0000256" key="1">
    <source>
        <dbReference type="ARBA" id="ARBA00000971"/>
    </source>
</evidence>
<evidence type="ECO:0000256" key="8">
    <source>
        <dbReference type="PROSITE-ProRule" id="PRU00277"/>
    </source>
</evidence>
<evidence type="ECO:0000313" key="10">
    <source>
        <dbReference type="EMBL" id="JAN57262.1"/>
    </source>
</evidence>
<dbReference type="AlphaFoldDB" id="A0A0P5VEX5"/>
<evidence type="ECO:0000256" key="6">
    <source>
        <dbReference type="ARBA" id="ARBA00023235"/>
    </source>
</evidence>
<dbReference type="GO" id="GO:0003755">
    <property type="term" value="F:peptidyl-prolyl cis-trans isomerase activity"/>
    <property type="evidence" value="ECO:0007669"/>
    <property type="project" value="UniProtKB-KW"/>
</dbReference>
<dbReference type="CTD" id="37214"/>
<dbReference type="Proteomes" id="UP001234178">
    <property type="component" value="Unassembled WGS sequence"/>
</dbReference>
<dbReference type="PROSITE" id="PS50059">
    <property type="entry name" value="FKBP_PPIASE"/>
    <property type="match status" value="1"/>
</dbReference>
<reference evidence="10" key="1">
    <citation type="submission" date="2015-10" db="EMBL/GenBank/DDBJ databases">
        <title>EvidentialGene: Evidence-directed Construction of Complete mRNA Transcriptomes without Genomes.</title>
        <authorList>
            <person name="Gilbert D.G."/>
        </authorList>
    </citation>
    <scope>NUCLEOTIDE SEQUENCE</scope>
</reference>
<comment type="subcellular location">
    <subcellularLocation>
        <location evidence="2">Cytoplasm</location>
    </subcellularLocation>
</comment>
<evidence type="ECO:0000313" key="12">
    <source>
        <dbReference type="Proteomes" id="UP001234178"/>
    </source>
</evidence>
<name>A0A0P5VEX5_9CRUS</name>
<reference evidence="11 12" key="2">
    <citation type="journal article" date="2023" name="Nucleic Acids Res.">
        <title>The hologenome of Daphnia magna reveals possible DNA methylation and microbiome-mediated evolution of the host genome.</title>
        <authorList>
            <person name="Chaturvedi A."/>
            <person name="Li X."/>
            <person name="Dhandapani V."/>
            <person name="Marshall H."/>
            <person name="Kissane S."/>
            <person name="Cuenca-Cambronero M."/>
            <person name="Asole G."/>
            <person name="Calvet F."/>
            <person name="Ruiz-Romero M."/>
            <person name="Marangio P."/>
            <person name="Guigo R."/>
            <person name="Rago D."/>
            <person name="Mirbahai L."/>
            <person name="Eastwood N."/>
            <person name="Colbourne J.K."/>
            <person name="Zhou J."/>
            <person name="Mallon E."/>
            <person name="Orsini L."/>
        </authorList>
    </citation>
    <scope>NUCLEOTIDE SEQUENCE [LARGE SCALE GENOMIC DNA]</scope>
    <source>
        <strain evidence="11">LRV0_1</strain>
    </source>
</reference>
<evidence type="ECO:0000256" key="5">
    <source>
        <dbReference type="ARBA" id="ARBA00023110"/>
    </source>
</evidence>
<dbReference type="PANTHER" id="PTHR10516">
    <property type="entry name" value="PEPTIDYL-PROLYL CIS-TRANS ISOMERASE"/>
    <property type="match status" value="1"/>
</dbReference>
<dbReference type="EMBL" id="GDIQ01037475">
    <property type="protein sequence ID" value="JAN57262.1"/>
    <property type="molecule type" value="Transcribed_RNA"/>
</dbReference>
<dbReference type="Pfam" id="PF00254">
    <property type="entry name" value="FKBP_C"/>
    <property type="match status" value="1"/>
</dbReference>
<dbReference type="FunFam" id="3.10.50.40:FF:000008">
    <property type="entry name" value="Peptidylprolyl isomerase"/>
    <property type="match status" value="1"/>
</dbReference>
<dbReference type="PANTHER" id="PTHR10516:SF443">
    <property type="entry name" value="FK506-BINDING PROTEIN 59-RELATED"/>
    <property type="match status" value="1"/>
</dbReference>
<dbReference type="Gene3D" id="3.10.50.40">
    <property type="match status" value="1"/>
</dbReference>